<dbReference type="AlphaFoldDB" id="A0A5N5GN60"/>
<reference evidence="1 2" key="1">
    <citation type="submission" date="2019-09" db="EMBL/GenBank/DDBJ databases">
        <authorList>
            <person name="Ou C."/>
        </authorList>
    </citation>
    <scope>NUCLEOTIDE SEQUENCE [LARGE SCALE GENOMIC DNA]</scope>
    <source>
        <strain evidence="1">S2</strain>
        <tissue evidence="1">Leaf</tissue>
    </source>
</reference>
<dbReference type="EMBL" id="SMOL01000402">
    <property type="protein sequence ID" value="KAB2615072.1"/>
    <property type="molecule type" value="Genomic_DNA"/>
</dbReference>
<name>A0A5N5GN60_9ROSA</name>
<sequence length="119" mass="13798">MSTAYDGCSIYCQRKKVASFETLNLSSFPIPWLSISGSHNRMMKRIKLKRILRKTLRKTLKKTLLKKLRPMVSRFTRLHRLNPRSSSLWGSKLIRECSSSVVSWEITNHGGVQVLLLCY</sequence>
<dbReference type="Proteomes" id="UP000327157">
    <property type="component" value="Chromosome 3"/>
</dbReference>
<comment type="caution">
    <text evidence="1">The sequence shown here is derived from an EMBL/GenBank/DDBJ whole genome shotgun (WGS) entry which is preliminary data.</text>
</comment>
<reference evidence="2" key="2">
    <citation type="submission" date="2019-10" db="EMBL/GenBank/DDBJ databases">
        <title>A de novo genome assembly of a pear dwarfing rootstock.</title>
        <authorList>
            <person name="Wang F."/>
            <person name="Wang J."/>
            <person name="Li S."/>
            <person name="Zhang Y."/>
            <person name="Fang M."/>
            <person name="Ma L."/>
            <person name="Zhao Y."/>
            <person name="Jiang S."/>
        </authorList>
    </citation>
    <scope>NUCLEOTIDE SEQUENCE [LARGE SCALE GENOMIC DNA]</scope>
</reference>
<organism evidence="1 2">
    <name type="scientific">Pyrus ussuriensis x Pyrus communis</name>
    <dbReference type="NCBI Taxonomy" id="2448454"/>
    <lineage>
        <taxon>Eukaryota</taxon>
        <taxon>Viridiplantae</taxon>
        <taxon>Streptophyta</taxon>
        <taxon>Embryophyta</taxon>
        <taxon>Tracheophyta</taxon>
        <taxon>Spermatophyta</taxon>
        <taxon>Magnoliopsida</taxon>
        <taxon>eudicotyledons</taxon>
        <taxon>Gunneridae</taxon>
        <taxon>Pentapetalae</taxon>
        <taxon>rosids</taxon>
        <taxon>fabids</taxon>
        <taxon>Rosales</taxon>
        <taxon>Rosaceae</taxon>
        <taxon>Amygdaloideae</taxon>
        <taxon>Maleae</taxon>
        <taxon>Pyrus</taxon>
    </lineage>
</organism>
<reference evidence="1 2" key="3">
    <citation type="submission" date="2019-11" db="EMBL/GenBank/DDBJ databases">
        <title>A de novo genome assembly of a pear dwarfing rootstock.</title>
        <authorList>
            <person name="Wang F."/>
            <person name="Wang J."/>
            <person name="Li S."/>
            <person name="Zhang Y."/>
            <person name="Fang M."/>
            <person name="Ma L."/>
            <person name="Zhao Y."/>
            <person name="Jiang S."/>
        </authorList>
    </citation>
    <scope>NUCLEOTIDE SEQUENCE [LARGE SCALE GENOMIC DNA]</scope>
    <source>
        <strain evidence="1">S2</strain>
        <tissue evidence="1">Leaf</tissue>
    </source>
</reference>
<gene>
    <name evidence="1" type="ORF">D8674_021660</name>
</gene>
<proteinExistence type="predicted"/>
<evidence type="ECO:0000313" key="1">
    <source>
        <dbReference type="EMBL" id="KAB2615072.1"/>
    </source>
</evidence>
<keyword evidence="2" id="KW-1185">Reference proteome</keyword>
<accession>A0A5N5GN60</accession>
<evidence type="ECO:0000313" key="2">
    <source>
        <dbReference type="Proteomes" id="UP000327157"/>
    </source>
</evidence>
<protein>
    <submittedName>
        <fullName evidence="1">Uncharacterized protein</fullName>
    </submittedName>
</protein>